<evidence type="ECO:0000313" key="3">
    <source>
        <dbReference type="Proteomes" id="UP001465755"/>
    </source>
</evidence>
<evidence type="ECO:0000259" key="1">
    <source>
        <dbReference type="Pfam" id="PF10157"/>
    </source>
</evidence>
<dbReference type="Pfam" id="PF10157">
    <property type="entry name" value="BORCS6"/>
    <property type="match status" value="1"/>
</dbReference>
<protein>
    <recommendedName>
        <fullName evidence="1">BLOC-1-related complex subunit 6 C-terminal helix domain-containing protein</fullName>
    </recommendedName>
</protein>
<name>A0AAW1NVA3_9CHLO</name>
<dbReference type="Proteomes" id="UP001465755">
    <property type="component" value="Unassembled WGS sequence"/>
</dbReference>
<comment type="caution">
    <text evidence="2">The sequence shown here is derived from an EMBL/GenBank/DDBJ whole genome shotgun (WGS) entry which is preliminary data.</text>
</comment>
<keyword evidence="3" id="KW-1185">Reference proteome</keyword>
<dbReference type="AlphaFoldDB" id="A0AAW1NVA3"/>
<organism evidence="2 3">
    <name type="scientific">Symbiochloris irregularis</name>
    <dbReference type="NCBI Taxonomy" id="706552"/>
    <lineage>
        <taxon>Eukaryota</taxon>
        <taxon>Viridiplantae</taxon>
        <taxon>Chlorophyta</taxon>
        <taxon>core chlorophytes</taxon>
        <taxon>Trebouxiophyceae</taxon>
        <taxon>Trebouxiales</taxon>
        <taxon>Trebouxiaceae</taxon>
        <taxon>Symbiochloris</taxon>
    </lineage>
</organism>
<proteinExistence type="predicted"/>
<evidence type="ECO:0000313" key="2">
    <source>
        <dbReference type="EMBL" id="KAK9795910.1"/>
    </source>
</evidence>
<reference evidence="2 3" key="1">
    <citation type="journal article" date="2024" name="Nat. Commun.">
        <title>Phylogenomics reveals the evolutionary origins of lichenization in chlorophyte algae.</title>
        <authorList>
            <person name="Puginier C."/>
            <person name="Libourel C."/>
            <person name="Otte J."/>
            <person name="Skaloud P."/>
            <person name="Haon M."/>
            <person name="Grisel S."/>
            <person name="Petersen M."/>
            <person name="Berrin J.G."/>
            <person name="Delaux P.M."/>
            <person name="Dal Grande F."/>
            <person name="Keller J."/>
        </authorList>
    </citation>
    <scope>NUCLEOTIDE SEQUENCE [LARGE SCALE GENOMIC DNA]</scope>
    <source>
        <strain evidence="2 3">SAG 2036</strain>
    </source>
</reference>
<feature type="domain" description="BLOC-1-related complex subunit 6 C-terminal helix" evidence="1">
    <location>
        <begin position="18"/>
        <end position="96"/>
    </location>
</feature>
<accession>A0AAW1NVA3</accession>
<sequence length="121" mass="13155">MEEGQATETRQAVDALALNLEQHATLLSQEFDSLLTRMSATLTDASQASLDSLNIYAEATQAVEEASTSAVQEGQELIRRCTAMARELRGTDILADRELIPRSDACDPGRLSMRASAIWAL</sequence>
<gene>
    <name evidence="2" type="ORF">WJX73_008731</name>
</gene>
<dbReference type="EMBL" id="JALJOQ010000122">
    <property type="protein sequence ID" value="KAK9795910.1"/>
    <property type="molecule type" value="Genomic_DNA"/>
</dbReference>
<dbReference type="InterPro" id="IPR046465">
    <property type="entry name" value="BORCS6_C"/>
</dbReference>